<protein>
    <submittedName>
        <fullName evidence="2">ExsB family protein</fullName>
    </submittedName>
</protein>
<reference evidence="2 3" key="1">
    <citation type="journal article" date="2009" name="Stand. Genomic Sci.">
        <title>Complete genome sequence of Desulfotomaculum acetoxidans type strain (5575).</title>
        <authorList>
            <person name="Spring S."/>
            <person name="Lapidus A."/>
            <person name="Schroder M."/>
            <person name="Gleim D."/>
            <person name="Sims D."/>
            <person name="Meincke L."/>
            <person name="Glavina Del Rio T."/>
            <person name="Tice H."/>
            <person name="Copeland A."/>
            <person name="Cheng J.F."/>
            <person name="Lucas S."/>
            <person name="Chen F."/>
            <person name="Nolan M."/>
            <person name="Bruce D."/>
            <person name="Goodwin L."/>
            <person name="Pitluck S."/>
            <person name="Ivanova N."/>
            <person name="Mavromatis K."/>
            <person name="Mikhailova N."/>
            <person name="Pati A."/>
            <person name="Chen A."/>
            <person name="Palaniappan K."/>
            <person name="Land M."/>
            <person name="Hauser L."/>
            <person name="Chang Y.J."/>
            <person name="Jeffries C.D."/>
            <person name="Chain P."/>
            <person name="Saunders E."/>
            <person name="Brettin T."/>
            <person name="Detter J.C."/>
            <person name="Goker M."/>
            <person name="Bristow J."/>
            <person name="Eisen J.A."/>
            <person name="Markowitz V."/>
            <person name="Hugenholtz P."/>
            <person name="Kyrpides N.C."/>
            <person name="Klenk H.P."/>
            <person name="Han C."/>
        </authorList>
    </citation>
    <scope>NUCLEOTIDE SEQUENCE [LARGE SCALE GENOMIC DNA]</scope>
    <source>
        <strain evidence="3">ATCC 49208 / DSM 771 / VKM B-1644</strain>
    </source>
</reference>
<evidence type="ECO:0000256" key="1">
    <source>
        <dbReference type="PIRSR" id="PIRSR006661-1"/>
    </source>
</evidence>
<accession>C8VZ37</accession>
<dbReference type="EMBL" id="CP001720">
    <property type="protein sequence ID" value="ACV62947.1"/>
    <property type="molecule type" value="Genomic_DNA"/>
</dbReference>
<dbReference type="KEGG" id="dae:Dtox_2118"/>
<evidence type="ECO:0000313" key="2">
    <source>
        <dbReference type="EMBL" id="ACV62947.1"/>
    </source>
</evidence>
<dbReference type="PIRSF" id="PIRSF006661">
    <property type="entry name" value="PP-lp_UCP006661"/>
    <property type="match status" value="1"/>
</dbReference>
<dbReference type="SMR" id="C8VZ37"/>
<proteinExistence type="predicted"/>
<dbReference type="HOGENOM" id="CLU_061181_2_0_9"/>
<dbReference type="eggNOG" id="COG1606">
    <property type="taxonomic scope" value="Bacteria"/>
</dbReference>
<dbReference type="InterPro" id="IPR014729">
    <property type="entry name" value="Rossmann-like_a/b/a_fold"/>
</dbReference>
<dbReference type="CDD" id="cd01990">
    <property type="entry name" value="LarE-like"/>
    <property type="match status" value="1"/>
</dbReference>
<dbReference type="NCBIfam" id="TIGR00268">
    <property type="entry name" value="ATP-dependent sacrificial sulfur transferase LarE"/>
    <property type="match status" value="1"/>
</dbReference>
<dbReference type="OrthoDB" id="9776919at2"/>
<dbReference type="InterPro" id="IPR052188">
    <property type="entry name" value="Ni-pincer_cofactor_biosynth"/>
</dbReference>
<name>C8VZ37_DESAS</name>
<dbReference type="Gene3D" id="3.40.50.620">
    <property type="entry name" value="HUPs"/>
    <property type="match status" value="1"/>
</dbReference>
<dbReference type="GO" id="GO:0016783">
    <property type="term" value="F:sulfurtransferase activity"/>
    <property type="evidence" value="ECO:0007669"/>
    <property type="project" value="InterPro"/>
</dbReference>
<dbReference type="InterPro" id="IPR005232">
    <property type="entry name" value="LarE"/>
</dbReference>
<evidence type="ECO:0000313" key="3">
    <source>
        <dbReference type="Proteomes" id="UP000002217"/>
    </source>
</evidence>
<organism evidence="2 3">
    <name type="scientific">Desulfofarcimen acetoxidans (strain ATCC 49208 / DSM 771 / KCTC 5769 / VKM B-1644 / 5575)</name>
    <name type="common">Desulfotomaculum acetoxidans</name>
    <dbReference type="NCBI Taxonomy" id="485916"/>
    <lineage>
        <taxon>Bacteria</taxon>
        <taxon>Bacillati</taxon>
        <taxon>Bacillota</taxon>
        <taxon>Clostridia</taxon>
        <taxon>Eubacteriales</taxon>
        <taxon>Peptococcaceae</taxon>
        <taxon>Desulfofarcimen</taxon>
    </lineage>
</organism>
<keyword evidence="3" id="KW-1185">Reference proteome</keyword>
<feature type="active site" description="Nucleophile and sulfur donor" evidence="1">
    <location>
        <position position="178"/>
    </location>
</feature>
<dbReference type="STRING" id="485916.Dtox_2118"/>
<dbReference type="PANTHER" id="PTHR43169:SF2">
    <property type="entry name" value="NAD_GMP SYNTHASE DOMAIN-CONTAINING PROTEIN"/>
    <property type="match status" value="1"/>
</dbReference>
<gene>
    <name evidence="2" type="ordered locus">Dtox_2118</name>
</gene>
<sequence length="268" mass="29324">MRNNFSEKSAKLKQLIGNYGNAMVAFSGGTDSTLLLKMVADTLGVDKVLAVTTVSPLLPAAELIEAKNLAKNMGVAHLTLSTGELNNRDFIGNSRERCYLCKQIRYSKLLETAEIRGYDVILDGTNAEDELDFRPGIRALDELGVKTPLREAGLSKAEIRMLAKTFGLNNWQKPSAACLASRIPYGITITEENLLIIEKAEAFLKGLGLGQLRVRHHGNTARIEAEPDEFALITAAAKQIAAFFKSLGYIYTTLDLQGFRSGSLNEKN</sequence>
<dbReference type="PANTHER" id="PTHR43169">
    <property type="entry name" value="EXSB FAMILY PROTEIN"/>
    <property type="match status" value="1"/>
</dbReference>
<dbReference type="RefSeq" id="WP_015757651.1">
    <property type="nucleotide sequence ID" value="NC_013216.1"/>
</dbReference>
<dbReference type="Proteomes" id="UP000002217">
    <property type="component" value="Chromosome"/>
</dbReference>
<dbReference type="AlphaFoldDB" id="C8VZ37"/>
<dbReference type="SUPFAM" id="SSF52402">
    <property type="entry name" value="Adenine nucleotide alpha hydrolases-like"/>
    <property type="match status" value="1"/>
</dbReference>